<proteinExistence type="predicted"/>
<evidence type="ECO:0000313" key="1">
    <source>
        <dbReference type="EMBL" id="AHA65792.1"/>
    </source>
</evidence>
<dbReference type="KEGG" id="sdz:Asd1617_02965"/>
<dbReference type="EMBL" id="CP006736">
    <property type="protein sequence ID" value="AHA65792.1"/>
    <property type="molecule type" value="Genomic_DNA"/>
</dbReference>
<protein>
    <submittedName>
        <fullName evidence="1">Uncharacterized protein</fullName>
    </submittedName>
</protein>
<dbReference type="AlphaFoldDB" id="A0A0A6ZV47"/>
<reference evidence="1 2" key="1">
    <citation type="submission" date="2013-09" db="EMBL/GenBank/DDBJ databases">
        <title>Comparative genomics of Sd1617 to representative strains in evaluating its pathogenesis.</title>
        <authorList>
            <person name="Aksomboon Vongsawan A."/>
            <person name="Kapatral V."/>
            <person name="Vaisvil B."/>
            <person name="Serichantalergs O."/>
            <person name="Hale T.L."/>
            <person name="Mason C.J."/>
        </authorList>
    </citation>
    <scope>NUCLEOTIDE SEQUENCE [LARGE SCALE GENOMIC DNA]</scope>
    <source>
        <strain evidence="1 2">1617</strain>
    </source>
</reference>
<gene>
    <name evidence="1" type="ORF">Asd1617_02965</name>
</gene>
<organism evidence="1 2">
    <name type="scientific">Shigella dysenteriae 1617</name>
    <dbReference type="NCBI Taxonomy" id="754093"/>
    <lineage>
        <taxon>Bacteria</taxon>
        <taxon>Pseudomonadati</taxon>
        <taxon>Pseudomonadota</taxon>
        <taxon>Gammaproteobacteria</taxon>
        <taxon>Enterobacterales</taxon>
        <taxon>Enterobacteriaceae</taxon>
        <taxon>Shigella</taxon>
    </lineage>
</organism>
<dbReference type="Proteomes" id="UP000031647">
    <property type="component" value="Chromosome"/>
</dbReference>
<name>A0A0A6ZV47_SHIDY</name>
<accession>A0A0A6ZV47</accession>
<evidence type="ECO:0000313" key="2">
    <source>
        <dbReference type="Proteomes" id="UP000031647"/>
    </source>
</evidence>
<dbReference type="HOGENOM" id="CLU_3199675_0_0_6"/>
<sequence>MGLPLIEPETSSSRMQGQRGSGLLAKSLVANVICSLIRNPFLEDY</sequence>